<dbReference type="GO" id="GO:0008081">
    <property type="term" value="F:phosphoric diester hydrolase activity"/>
    <property type="evidence" value="ECO:0007669"/>
    <property type="project" value="InterPro"/>
</dbReference>
<dbReference type="Pfam" id="PF03009">
    <property type="entry name" value="GDPD"/>
    <property type="match status" value="1"/>
</dbReference>
<protein>
    <submittedName>
        <fullName evidence="2">Glycerophosphoryl diester phosphodiesterase</fullName>
    </submittedName>
</protein>
<name>A0A1H9ZKB3_9BACI</name>
<dbReference type="SUPFAM" id="SSF51695">
    <property type="entry name" value="PLC-like phosphodiesterases"/>
    <property type="match status" value="1"/>
</dbReference>
<accession>A0A1H9ZKB3</accession>
<dbReference type="Proteomes" id="UP000198618">
    <property type="component" value="Unassembled WGS sequence"/>
</dbReference>
<reference evidence="2 3" key="1">
    <citation type="submission" date="2016-10" db="EMBL/GenBank/DDBJ databases">
        <authorList>
            <person name="de Groot N.N."/>
        </authorList>
    </citation>
    <scope>NUCLEOTIDE SEQUENCE [LARGE SCALE GENOMIC DNA]</scope>
    <source>
        <strain evidence="2 3">IBRC-M 10780</strain>
    </source>
</reference>
<dbReference type="PANTHER" id="PTHR46211">
    <property type="entry name" value="GLYCEROPHOSPHORYL DIESTER PHOSPHODIESTERASE"/>
    <property type="match status" value="1"/>
</dbReference>
<dbReference type="PROSITE" id="PS51704">
    <property type="entry name" value="GP_PDE"/>
    <property type="match status" value="1"/>
</dbReference>
<keyword evidence="3" id="KW-1185">Reference proteome</keyword>
<dbReference type="AlphaFoldDB" id="A0A1H9ZKB3"/>
<dbReference type="EMBL" id="FOHE01000002">
    <property type="protein sequence ID" value="SES82096.1"/>
    <property type="molecule type" value="Genomic_DNA"/>
</dbReference>
<proteinExistence type="predicted"/>
<gene>
    <name evidence="2" type="ORF">SAMN05216389_102322</name>
</gene>
<dbReference type="OrthoDB" id="384721at2"/>
<organism evidence="2 3">
    <name type="scientific">Oceanobacillus limi</name>
    <dbReference type="NCBI Taxonomy" id="930131"/>
    <lineage>
        <taxon>Bacteria</taxon>
        <taxon>Bacillati</taxon>
        <taxon>Bacillota</taxon>
        <taxon>Bacilli</taxon>
        <taxon>Bacillales</taxon>
        <taxon>Bacillaceae</taxon>
        <taxon>Oceanobacillus</taxon>
    </lineage>
</organism>
<dbReference type="GO" id="GO:0006629">
    <property type="term" value="P:lipid metabolic process"/>
    <property type="evidence" value="ECO:0007669"/>
    <property type="project" value="InterPro"/>
</dbReference>
<dbReference type="PANTHER" id="PTHR46211:SF1">
    <property type="entry name" value="GLYCEROPHOSPHODIESTER PHOSPHODIESTERASE, CYTOPLASMIC"/>
    <property type="match status" value="1"/>
</dbReference>
<sequence>MMTKVIAHRGASKYAPENTLPAFKLAEDMGAEGIETDIQLTKDNVPVLIHDENVKRTTNGTGLVKDYTFHQLKQLDAGSWYSQTYSGVSILSLEEFLQWAVYKPLYLNIELKNNKIEYKNIESIVFEMLQHFQLVNRSTISTFNPNSIKRMKKFRSEVEIAFLTSRRYKNVVQLTKEIGGNALHVKYRLLQQRLVEKCHQENMAIRVYTINKAPRMINCIKQGCDGIITDVPNIAKQVRKLASN</sequence>
<evidence type="ECO:0000313" key="3">
    <source>
        <dbReference type="Proteomes" id="UP000198618"/>
    </source>
</evidence>
<dbReference type="CDD" id="cd08563">
    <property type="entry name" value="GDPD_TtGDE_like"/>
    <property type="match status" value="1"/>
</dbReference>
<evidence type="ECO:0000313" key="2">
    <source>
        <dbReference type="EMBL" id="SES82096.1"/>
    </source>
</evidence>
<evidence type="ECO:0000259" key="1">
    <source>
        <dbReference type="PROSITE" id="PS51704"/>
    </source>
</evidence>
<feature type="domain" description="GP-PDE" evidence="1">
    <location>
        <begin position="3"/>
        <end position="239"/>
    </location>
</feature>
<dbReference type="InterPro" id="IPR017946">
    <property type="entry name" value="PLC-like_Pdiesterase_TIM-brl"/>
</dbReference>
<dbReference type="STRING" id="930131.SAMN05216389_102322"/>
<dbReference type="InterPro" id="IPR030395">
    <property type="entry name" value="GP_PDE_dom"/>
</dbReference>
<dbReference type="Gene3D" id="3.20.20.190">
    <property type="entry name" value="Phosphatidylinositol (PI) phosphodiesterase"/>
    <property type="match status" value="1"/>
</dbReference>